<feature type="transmembrane region" description="Helical" evidence="2">
    <location>
        <begin position="207"/>
        <end position="227"/>
    </location>
</feature>
<evidence type="ECO:0000256" key="1">
    <source>
        <dbReference type="SAM" id="MobiDB-lite"/>
    </source>
</evidence>
<gene>
    <name evidence="3" type="ORF">MELLADRAFT_68008</name>
</gene>
<dbReference type="EMBL" id="GL883150">
    <property type="protein sequence ID" value="EGG00123.1"/>
    <property type="molecule type" value="Genomic_DNA"/>
</dbReference>
<keyword evidence="2" id="KW-0812">Transmembrane</keyword>
<name>F4S590_MELLP</name>
<keyword evidence="2" id="KW-1133">Transmembrane helix</keyword>
<organism evidence="4">
    <name type="scientific">Melampsora larici-populina (strain 98AG31 / pathotype 3-4-7)</name>
    <name type="common">Poplar leaf rust fungus</name>
    <dbReference type="NCBI Taxonomy" id="747676"/>
    <lineage>
        <taxon>Eukaryota</taxon>
        <taxon>Fungi</taxon>
        <taxon>Dikarya</taxon>
        <taxon>Basidiomycota</taxon>
        <taxon>Pucciniomycotina</taxon>
        <taxon>Pucciniomycetes</taxon>
        <taxon>Pucciniales</taxon>
        <taxon>Melampsoraceae</taxon>
        <taxon>Melampsora</taxon>
    </lineage>
</organism>
<evidence type="ECO:0000256" key="2">
    <source>
        <dbReference type="SAM" id="Phobius"/>
    </source>
</evidence>
<feature type="region of interest" description="Disordered" evidence="1">
    <location>
        <begin position="169"/>
        <end position="199"/>
    </location>
</feature>
<dbReference type="AlphaFoldDB" id="F4S590"/>
<reference evidence="4" key="1">
    <citation type="journal article" date="2011" name="Proc. Natl. Acad. Sci. U.S.A.">
        <title>Obligate biotrophy features unraveled by the genomic analysis of rust fungi.</title>
        <authorList>
            <person name="Duplessis S."/>
            <person name="Cuomo C.A."/>
            <person name="Lin Y.-C."/>
            <person name="Aerts A."/>
            <person name="Tisserant E."/>
            <person name="Veneault-Fourrey C."/>
            <person name="Joly D.L."/>
            <person name="Hacquard S."/>
            <person name="Amselem J."/>
            <person name="Cantarel B.L."/>
            <person name="Chiu R."/>
            <person name="Coutinho P.M."/>
            <person name="Feau N."/>
            <person name="Field M."/>
            <person name="Frey P."/>
            <person name="Gelhaye E."/>
            <person name="Goldberg J."/>
            <person name="Grabherr M.G."/>
            <person name="Kodira C.D."/>
            <person name="Kohler A."/>
            <person name="Kuees U."/>
            <person name="Lindquist E.A."/>
            <person name="Lucas S.M."/>
            <person name="Mago R."/>
            <person name="Mauceli E."/>
            <person name="Morin E."/>
            <person name="Murat C."/>
            <person name="Pangilinan J.L."/>
            <person name="Park R."/>
            <person name="Pearson M."/>
            <person name="Quesneville H."/>
            <person name="Rouhier N."/>
            <person name="Sakthikumar S."/>
            <person name="Salamov A.A."/>
            <person name="Schmutz J."/>
            <person name="Selles B."/>
            <person name="Shapiro H."/>
            <person name="Tanguay P."/>
            <person name="Tuskan G.A."/>
            <person name="Henrissat B."/>
            <person name="Van de Peer Y."/>
            <person name="Rouze P."/>
            <person name="Ellis J.G."/>
            <person name="Dodds P.N."/>
            <person name="Schein J.E."/>
            <person name="Zhong S."/>
            <person name="Hamelin R.C."/>
            <person name="Grigoriev I.V."/>
            <person name="Szabo L.J."/>
            <person name="Martin F."/>
        </authorList>
    </citation>
    <scope>NUCLEOTIDE SEQUENCE [LARGE SCALE GENOMIC DNA]</scope>
    <source>
        <strain evidence="4">98AG31 / pathotype 3-4-7</strain>
    </source>
</reference>
<dbReference type="HOGENOM" id="CLU_1161385_0_0_1"/>
<proteinExistence type="predicted"/>
<feature type="region of interest" description="Disordered" evidence="1">
    <location>
        <begin position="64"/>
        <end position="88"/>
    </location>
</feature>
<dbReference type="InParanoid" id="F4S590"/>
<dbReference type="GeneID" id="18930950"/>
<dbReference type="RefSeq" id="XP_007416526.1">
    <property type="nucleotide sequence ID" value="XM_007416464.1"/>
</dbReference>
<dbReference type="OrthoDB" id="2515599at2759"/>
<protein>
    <submittedName>
        <fullName evidence="3">Uncharacterized protein</fullName>
    </submittedName>
</protein>
<dbReference type="Proteomes" id="UP000001072">
    <property type="component" value="Unassembled WGS sequence"/>
</dbReference>
<sequence>MYSQATPLPAGLNQEKLNLSQLPIRNDLSTTPEMHTAFQSANMNSSNRKFKPGLSKVQSQYLNSLRTDEESTHHAGTSPARFPISPPTRQRFWSIKGFKVIPGLRSMPRKDQKKDEGYASWLCSLVTNPKVPHDAALPNMGTRGPSNVMQISHHPLQQINNIQIEIQRIPKNRNRIRTKRSDQPTSTPSVEEKSKNPSNEHLGRADIAVILSLIGFVTIVILIWLFGNKSKQILTFWKK</sequence>
<keyword evidence="4" id="KW-1185">Reference proteome</keyword>
<evidence type="ECO:0000313" key="3">
    <source>
        <dbReference type="EMBL" id="EGG00123.1"/>
    </source>
</evidence>
<accession>F4S590</accession>
<keyword evidence="2" id="KW-0472">Membrane</keyword>
<evidence type="ECO:0000313" key="4">
    <source>
        <dbReference type="Proteomes" id="UP000001072"/>
    </source>
</evidence>
<dbReference type="VEuPathDB" id="FungiDB:MELLADRAFT_68008"/>
<dbReference type="KEGG" id="mlr:MELLADRAFT_68008"/>